<dbReference type="InterPro" id="IPR014729">
    <property type="entry name" value="Rossmann-like_a/b/a_fold"/>
</dbReference>
<keyword evidence="3 9" id="KW-0436">Ligase</keyword>
<dbReference type="GO" id="GO:0005737">
    <property type="term" value="C:cytoplasm"/>
    <property type="evidence" value="ECO:0007669"/>
    <property type="project" value="UniProtKB-SubCell"/>
</dbReference>
<reference evidence="13 14" key="1">
    <citation type="journal article" date="2015" name="Genome Announc.">
        <title>Complete Genome Sequence of 'Candidatus Liberibacter africanus,' a Bacterium Associated with Citrus Huanglongbing.</title>
        <authorList>
            <person name="Lin H."/>
            <person name="Pietersen G."/>
            <person name="Han C."/>
            <person name="Read D.A."/>
            <person name="Lou B."/>
            <person name="Gupta G."/>
            <person name="Civerolo E.L."/>
        </authorList>
    </citation>
    <scope>NUCLEOTIDE SEQUENCE [LARGE SCALE GENOMIC DNA]</scope>
    <source>
        <strain evidence="13 14">PTSAPSY</strain>
    </source>
</reference>
<dbReference type="Pfam" id="PF05746">
    <property type="entry name" value="DALR_1"/>
    <property type="match status" value="1"/>
</dbReference>
<dbReference type="STRING" id="1277257.G293_01090"/>
<evidence type="ECO:0000313" key="14">
    <source>
        <dbReference type="Proteomes" id="UP000035503"/>
    </source>
</evidence>
<dbReference type="PROSITE" id="PS00178">
    <property type="entry name" value="AA_TRNA_LIGASE_I"/>
    <property type="match status" value="1"/>
</dbReference>
<dbReference type="SUPFAM" id="SSF52374">
    <property type="entry name" value="Nucleotidylyl transferase"/>
    <property type="match status" value="1"/>
</dbReference>
<keyword evidence="2 9" id="KW-0963">Cytoplasm</keyword>
<sequence>MYLFTDFSVRLRNYIQCIDSKTKVEKKILDRIVVERPRDCAHGHLSTNAAMILSRPLGLDPITIADLIVSRIKMDPDVASVSIAGKGFINLYLSSSYLRNIIYSIVVDGIKYGRNLIGANRKVNIEYVSANPTGPMHVGHCRCAVVGDTIANLMAFSGYEVTREYYINDAGVQIDTLARSAYWRYQQALYNHDSEIPEGFYPGDYLKHVGQELVDKYGSKLLDFPEEKWLAIIKDYSVQAMMLLIKDDLKALNIHHDLFVSENDFHQGDPSPIQEIIDKLALQGYIYQGTLPLPKSKKTQKCEIDRKQLLFRSTVVGDDVDRPLLKLDGSYTYFAADLAYFNCKYKRGFDEIVYVMGSDHSGYVKRLEAVAAAVSEKKANINVLLCELVRLYRDGMPIKMSKRAGDFITLRYVVDEVGCDPVRFMMLWRKNSELLDFDFCKVKEQSKENPVFYVQYAYARCRSIFRQARDVFPDLDFDLFPRKKIPKEFEFEFDASELQLIVHLAEYPRVVEHATSFQEPHKLAFYLYDLASIFHGHWNHGKENPKLKFIQENNKELTMMRLQLVYAVASIINSGLNIIGVESPHEMS</sequence>
<proteinExistence type="inferred from homology"/>
<dbReference type="SUPFAM" id="SSF55190">
    <property type="entry name" value="Arginyl-tRNA synthetase (ArgRS), N-terminal 'additional' domain"/>
    <property type="match status" value="1"/>
</dbReference>
<keyword evidence="4 9" id="KW-0547">Nucleotide-binding</keyword>
<evidence type="ECO:0000256" key="3">
    <source>
        <dbReference type="ARBA" id="ARBA00022598"/>
    </source>
</evidence>
<evidence type="ECO:0000256" key="2">
    <source>
        <dbReference type="ARBA" id="ARBA00022490"/>
    </source>
</evidence>
<evidence type="ECO:0000256" key="9">
    <source>
        <dbReference type="HAMAP-Rule" id="MF_00123"/>
    </source>
</evidence>
<accession>A0A0G3I1V2</accession>
<dbReference type="CDD" id="cd00671">
    <property type="entry name" value="ArgRS_core"/>
    <property type="match status" value="1"/>
</dbReference>
<evidence type="ECO:0000256" key="6">
    <source>
        <dbReference type="ARBA" id="ARBA00022917"/>
    </source>
</evidence>
<dbReference type="EC" id="6.1.1.19" evidence="9"/>
<keyword evidence="14" id="KW-1185">Reference proteome</keyword>
<dbReference type="GO" id="GO:0004814">
    <property type="term" value="F:arginine-tRNA ligase activity"/>
    <property type="evidence" value="ECO:0007669"/>
    <property type="project" value="UniProtKB-UniRule"/>
</dbReference>
<keyword evidence="5 9" id="KW-0067">ATP-binding</keyword>
<comment type="subcellular location">
    <subcellularLocation>
        <location evidence="9">Cytoplasm</location>
    </subcellularLocation>
</comment>
<dbReference type="InterPro" id="IPR001278">
    <property type="entry name" value="Arg-tRNA-ligase"/>
</dbReference>
<dbReference type="Proteomes" id="UP000035503">
    <property type="component" value="Chromosome"/>
</dbReference>
<dbReference type="Gene3D" id="3.30.1360.70">
    <property type="entry name" value="Arginyl tRNA synthetase N-terminal domain"/>
    <property type="match status" value="1"/>
</dbReference>
<comment type="similarity">
    <text evidence="1 9 10">Belongs to the class-I aminoacyl-tRNA synthetase family.</text>
</comment>
<evidence type="ECO:0000313" key="13">
    <source>
        <dbReference type="EMBL" id="AKK19854.1"/>
    </source>
</evidence>
<dbReference type="Pfam" id="PF03485">
    <property type="entry name" value="Arg_tRNA_synt_N"/>
    <property type="match status" value="1"/>
</dbReference>
<dbReference type="NCBIfam" id="TIGR00456">
    <property type="entry name" value="argS"/>
    <property type="match status" value="1"/>
</dbReference>
<dbReference type="InterPro" id="IPR008909">
    <property type="entry name" value="DALR_anticod-bd"/>
</dbReference>
<dbReference type="SMART" id="SM00836">
    <property type="entry name" value="DALR_1"/>
    <property type="match status" value="1"/>
</dbReference>
<dbReference type="AlphaFoldDB" id="A0A0G3I1V2"/>
<name>A0A0G3I1V2_LIBAF</name>
<dbReference type="InterPro" id="IPR009080">
    <property type="entry name" value="tRNAsynth_Ia_anticodon-bd"/>
</dbReference>
<evidence type="ECO:0000256" key="1">
    <source>
        <dbReference type="ARBA" id="ARBA00005594"/>
    </source>
</evidence>
<gene>
    <name evidence="9" type="primary">argS</name>
    <name evidence="13" type="ORF">G293_01090</name>
</gene>
<feature type="domain" description="DALR anticodon binding" evidence="11">
    <location>
        <begin position="454"/>
        <end position="587"/>
    </location>
</feature>
<dbReference type="InterPro" id="IPR001412">
    <property type="entry name" value="aa-tRNA-synth_I_CS"/>
</dbReference>
<dbReference type="PRINTS" id="PR01038">
    <property type="entry name" value="TRNASYNTHARG"/>
</dbReference>
<dbReference type="RefSeq" id="WP_047263926.1">
    <property type="nucleotide sequence ID" value="NZ_CP004021.1"/>
</dbReference>
<dbReference type="SUPFAM" id="SSF47323">
    <property type="entry name" value="Anticodon-binding domain of a subclass of class I aminoacyl-tRNA synthetases"/>
    <property type="match status" value="1"/>
</dbReference>
<evidence type="ECO:0000256" key="5">
    <source>
        <dbReference type="ARBA" id="ARBA00022840"/>
    </source>
</evidence>
<protein>
    <recommendedName>
        <fullName evidence="9">Arginine--tRNA ligase</fullName>
        <ecNumber evidence="9">6.1.1.19</ecNumber>
    </recommendedName>
    <alternativeName>
        <fullName evidence="9">Arginyl-tRNA synthetase</fullName>
        <shortName evidence="9">ArgRS</shortName>
    </alternativeName>
</protein>
<dbReference type="PANTHER" id="PTHR11956:SF5">
    <property type="entry name" value="ARGININE--TRNA LIGASE, CYTOPLASMIC"/>
    <property type="match status" value="1"/>
</dbReference>
<comment type="subunit">
    <text evidence="9">Monomer.</text>
</comment>
<evidence type="ECO:0000256" key="7">
    <source>
        <dbReference type="ARBA" id="ARBA00023146"/>
    </source>
</evidence>
<evidence type="ECO:0000256" key="4">
    <source>
        <dbReference type="ARBA" id="ARBA00022741"/>
    </source>
</evidence>
<dbReference type="Gene3D" id="3.40.50.620">
    <property type="entry name" value="HUPs"/>
    <property type="match status" value="1"/>
</dbReference>
<dbReference type="SMART" id="SM01016">
    <property type="entry name" value="Arg_tRNA_synt_N"/>
    <property type="match status" value="1"/>
</dbReference>
<dbReference type="InterPro" id="IPR005148">
    <property type="entry name" value="Arg-tRNA-synth_N"/>
</dbReference>
<evidence type="ECO:0000256" key="10">
    <source>
        <dbReference type="RuleBase" id="RU363038"/>
    </source>
</evidence>
<dbReference type="Pfam" id="PF00750">
    <property type="entry name" value="tRNA-synt_1d"/>
    <property type="match status" value="1"/>
</dbReference>
<dbReference type="Gene3D" id="1.10.730.10">
    <property type="entry name" value="Isoleucyl-tRNA Synthetase, Domain 1"/>
    <property type="match status" value="1"/>
</dbReference>
<dbReference type="GO" id="GO:0005524">
    <property type="term" value="F:ATP binding"/>
    <property type="evidence" value="ECO:0007669"/>
    <property type="project" value="UniProtKB-UniRule"/>
</dbReference>
<feature type="domain" description="Arginyl tRNA synthetase N-terminal" evidence="12">
    <location>
        <begin position="12"/>
        <end position="93"/>
    </location>
</feature>
<dbReference type="PATRIC" id="fig|1277257.4.peg.239"/>
<evidence type="ECO:0000256" key="8">
    <source>
        <dbReference type="ARBA" id="ARBA00049339"/>
    </source>
</evidence>
<dbReference type="GO" id="GO:0006420">
    <property type="term" value="P:arginyl-tRNA aminoacylation"/>
    <property type="evidence" value="ECO:0007669"/>
    <property type="project" value="UniProtKB-UniRule"/>
</dbReference>
<dbReference type="EMBL" id="CP004021">
    <property type="protein sequence ID" value="AKK19854.1"/>
    <property type="molecule type" value="Genomic_DNA"/>
</dbReference>
<organism evidence="13 14">
    <name type="scientific">Candidatus Liberibacter africanus PTSAPSY</name>
    <dbReference type="NCBI Taxonomy" id="1277257"/>
    <lineage>
        <taxon>Bacteria</taxon>
        <taxon>Pseudomonadati</taxon>
        <taxon>Pseudomonadota</taxon>
        <taxon>Alphaproteobacteria</taxon>
        <taxon>Hyphomicrobiales</taxon>
        <taxon>Rhizobiaceae</taxon>
        <taxon>Liberibacter</taxon>
    </lineage>
</organism>
<dbReference type="InterPro" id="IPR035684">
    <property type="entry name" value="ArgRS_core"/>
</dbReference>
<evidence type="ECO:0000259" key="11">
    <source>
        <dbReference type="SMART" id="SM00836"/>
    </source>
</evidence>
<dbReference type="PANTHER" id="PTHR11956">
    <property type="entry name" value="ARGINYL-TRNA SYNTHETASE"/>
    <property type="match status" value="1"/>
</dbReference>
<keyword evidence="6 9" id="KW-0648">Protein biosynthesis</keyword>
<dbReference type="OrthoDB" id="9803211at2"/>
<keyword evidence="7 9" id="KW-0030">Aminoacyl-tRNA synthetase</keyword>
<evidence type="ECO:0000259" key="12">
    <source>
        <dbReference type="SMART" id="SM01016"/>
    </source>
</evidence>
<dbReference type="InterPro" id="IPR036695">
    <property type="entry name" value="Arg-tRNA-synth_N_sf"/>
</dbReference>
<dbReference type="HAMAP" id="MF_00123">
    <property type="entry name" value="Arg_tRNA_synth"/>
    <property type="match status" value="1"/>
</dbReference>
<comment type="catalytic activity">
    <reaction evidence="8 9">
        <text>tRNA(Arg) + L-arginine + ATP = L-arginyl-tRNA(Arg) + AMP + diphosphate</text>
        <dbReference type="Rhea" id="RHEA:20301"/>
        <dbReference type="Rhea" id="RHEA-COMP:9658"/>
        <dbReference type="Rhea" id="RHEA-COMP:9673"/>
        <dbReference type="ChEBI" id="CHEBI:30616"/>
        <dbReference type="ChEBI" id="CHEBI:32682"/>
        <dbReference type="ChEBI" id="CHEBI:33019"/>
        <dbReference type="ChEBI" id="CHEBI:78442"/>
        <dbReference type="ChEBI" id="CHEBI:78513"/>
        <dbReference type="ChEBI" id="CHEBI:456215"/>
        <dbReference type="EC" id="6.1.1.19"/>
    </reaction>
</comment>
<feature type="short sequence motif" description="'HIGH' region" evidence="9">
    <location>
        <begin position="130"/>
        <end position="140"/>
    </location>
</feature>
<dbReference type="KEGG" id="lau:G293_01090"/>